<gene>
    <name evidence="10" type="ORF">HUW51_21945</name>
</gene>
<evidence type="ECO:0000256" key="3">
    <source>
        <dbReference type="ARBA" id="ARBA00022475"/>
    </source>
</evidence>
<feature type="transmembrane region" description="Helical" evidence="9">
    <location>
        <begin position="248"/>
        <end position="268"/>
    </location>
</feature>
<evidence type="ECO:0000313" key="10">
    <source>
        <dbReference type="EMBL" id="QNF35249.1"/>
    </source>
</evidence>
<dbReference type="AlphaFoldDB" id="A0A7G7GDL5"/>
<dbReference type="GO" id="GO:1904680">
    <property type="term" value="F:peptide transmembrane transporter activity"/>
    <property type="evidence" value="ECO:0007669"/>
    <property type="project" value="InterPro"/>
</dbReference>
<feature type="transmembrane region" description="Helical" evidence="9">
    <location>
        <begin position="147"/>
        <end position="167"/>
    </location>
</feature>
<dbReference type="KEGG" id="aswu:HUW51_21945"/>
<dbReference type="Pfam" id="PF00854">
    <property type="entry name" value="PTR2"/>
    <property type="match status" value="1"/>
</dbReference>
<feature type="transmembrane region" description="Helical" evidence="9">
    <location>
        <begin position="329"/>
        <end position="349"/>
    </location>
</feature>
<evidence type="ECO:0000256" key="4">
    <source>
        <dbReference type="ARBA" id="ARBA00022692"/>
    </source>
</evidence>
<feature type="transmembrane region" description="Helical" evidence="9">
    <location>
        <begin position="280"/>
        <end position="297"/>
    </location>
</feature>
<protein>
    <submittedName>
        <fullName evidence="10">Peptide MFS transporter</fullName>
    </submittedName>
</protein>
<dbReference type="InterPro" id="IPR036259">
    <property type="entry name" value="MFS_trans_sf"/>
</dbReference>
<keyword evidence="6 9" id="KW-1133">Transmembrane helix</keyword>
<evidence type="ECO:0000256" key="5">
    <source>
        <dbReference type="ARBA" id="ARBA00022856"/>
    </source>
</evidence>
<dbReference type="Proteomes" id="UP000515237">
    <property type="component" value="Chromosome"/>
</dbReference>
<comment type="similarity">
    <text evidence="8">Belongs to the major facilitator superfamily. Proton-dependent oligopeptide transporter (POT/PTR) (TC 2.A.17) family.</text>
</comment>
<dbReference type="GO" id="GO:0006857">
    <property type="term" value="P:oligopeptide transport"/>
    <property type="evidence" value="ECO:0007669"/>
    <property type="project" value="InterPro"/>
</dbReference>
<evidence type="ECO:0000256" key="8">
    <source>
        <dbReference type="RuleBase" id="RU003755"/>
    </source>
</evidence>
<keyword evidence="7 9" id="KW-0472">Membrane</keyword>
<evidence type="ECO:0000256" key="2">
    <source>
        <dbReference type="ARBA" id="ARBA00022448"/>
    </source>
</evidence>
<proteinExistence type="inferred from homology"/>
<dbReference type="InterPro" id="IPR018456">
    <property type="entry name" value="PTR2_symporter_CS"/>
</dbReference>
<dbReference type="GO" id="GO:0005886">
    <property type="term" value="C:plasma membrane"/>
    <property type="evidence" value="ECO:0007669"/>
    <property type="project" value="UniProtKB-SubCell"/>
</dbReference>
<keyword evidence="3" id="KW-1003">Cell membrane</keyword>
<dbReference type="PROSITE" id="PS01023">
    <property type="entry name" value="PTR2_2"/>
    <property type="match status" value="1"/>
</dbReference>
<dbReference type="PANTHER" id="PTHR23517">
    <property type="entry name" value="RESISTANCE PROTEIN MDTM, PUTATIVE-RELATED-RELATED"/>
    <property type="match status" value="1"/>
</dbReference>
<feature type="transmembrane region" description="Helical" evidence="9">
    <location>
        <begin position="179"/>
        <end position="200"/>
    </location>
</feature>
<dbReference type="SUPFAM" id="SSF103473">
    <property type="entry name" value="MFS general substrate transporter"/>
    <property type="match status" value="1"/>
</dbReference>
<dbReference type="InterPro" id="IPR005279">
    <property type="entry name" value="Dipep/tripep_permease"/>
</dbReference>
<keyword evidence="5" id="KW-0653">Protein transport</keyword>
<dbReference type="Gene3D" id="1.20.1250.20">
    <property type="entry name" value="MFS general substrate transporter like domains"/>
    <property type="match status" value="1"/>
</dbReference>
<evidence type="ECO:0000256" key="9">
    <source>
        <dbReference type="SAM" id="Phobius"/>
    </source>
</evidence>
<evidence type="ECO:0000256" key="6">
    <source>
        <dbReference type="ARBA" id="ARBA00022989"/>
    </source>
</evidence>
<feature type="transmembrane region" description="Helical" evidence="9">
    <location>
        <begin position="361"/>
        <end position="380"/>
    </location>
</feature>
<dbReference type="PANTHER" id="PTHR23517:SF15">
    <property type="entry name" value="PROTON-DEPENDENT OLIGOPEPTIDE FAMILY TRANSPORT PROTEIN"/>
    <property type="match status" value="1"/>
</dbReference>
<dbReference type="RefSeq" id="WP_185271740.1">
    <property type="nucleotide sequence ID" value="NZ_CP055156.1"/>
</dbReference>
<dbReference type="EMBL" id="CP055156">
    <property type="protein sequence ID" value="QNF35249.1"/>
    <property type="molecule type" value="Genomic_DNA"/>
</dbReference>
<accession>A0A7G7GDL5</accession>
<reference evidence="10 11" key="1">
    <citation type="journal article" date="2018" name="Int. J. Syst. Evol. Microbiol.">
        <title>Adhaeribacter swui sp. nov., isolated from wet mud.</title>
        <authorList>
            <person name="Kim D.U."/>
            <person name="Kim K.W."/>
            <person name="Kang M.S."/>
            <person name="Kim J.Y."/>
            <person name="Jang J.H."/>
            <person name="Kim M.K."/>
        </authorList>
    </citation>
    <scope>NUCLEOTIDE SEQUENCE [LARGE SCALE GENOMIC DNA]</scope>
    <source>
        <strain evidence="10 11">KCTC 52873</strain>
    </source>
</reference>
<evidence type="ECO:0000313" key="11">
    <source>
        <dbReference type="Proteomes" id="UP000515237"/>
    </source>
</evidence>
<organism evidence="10 11">
    <name type="scientific">Adhaeribacter swui</name>
    <dbReference type="NCBI Taxonomy" id="2086471"/>
    <lineage>
        <taxon>Bacteria</taxon>
        <taxon>Pseudomonadati</taxon>
        <taxon>Bacteroidota</taxon>
        <taxon>Cytophagia</taxon>
        <taxon>Cytophagales</taxon>
        <taxon>Hymenobacteraceae</taxon>
        <taxon>Adhaeribacter</taxon>
    </lineage>
</organism>
<evidence type="ECO:0000256" key="1">
    <source>
        <dbReference type="ARBA" id="ARBA00004651"/>
    </source>
</evidence>
<dbReference type="InterPro" id="IPR000109">
    <property type="entry name" value="POT_fam"/>
</dbReference>
<feature type="transmembrane region" description="Helical" evidence="9">
    <location>
        <begin position="426"/>
        <end position="447"/>
    </location>
</feature>
<keyword evidence="4 8" id="KW-0812">Transmembrane</keyword>
<dbReference type="InterPro" id="IPR050171">
    <property type="entry name" value="MFS_Transporters"/>
</dbReference>
<evidence type="ECO:0000256" key="7">
    <source>
        <dbReference type="ARBA" id="ARBA00023136"/>
    </source>
</evidence>
<sequence length="500" mass="54663">MEQTTKAAGHPKGLYLLFATEMWERFSYYGMRAVLVLFLTKAMLMDKAFASKFYGGYTSLIYLTPLIGGYISDRYWGNRRSILVGGILMAVGQFILFAAGSAYGTPLGQGLLYLGLGSMIIGNGFFKPNISSMVGTLYSATDKRRDAAYTIFYMGINLGSFIGNTITSLIGDTGRPEDFRWAFLACGIAMVLGTGLFQWGKNKYLHTPEGEQVGNTPINSPGVKGVFAILPVMLALALGFLWLDSTTLPVIMPLLILSAVGIAALILLDKSLTHGDRQRVYVIFTVAFFVVFFWAAFEQAPASLTFFADEQMNRTIMGYTLPASIFQNLNAFFIVTCAPLMAMLWTALGKRGQEPPSPMKMAIGLALLAFGYLVMCFGVNDLQPGVKVSMFFLVALYFLHSIGELCLSPIGLSLVNKLAPLKFSSLLMAVWFLANAAANYLAGFMSSLYPEAGKPSPKLLGFEITDLYSFFMVFVFAAAIASLILFLVNRKLVKMMNAPA</sequence>
<feature type="transmembrane region" description="Helical" evidence="9">
    <location>
        <begin position="467"/>
        <end position="488"/>
    </location>
</feature>
<feature type="transmembrane region" description="Helical" evidence="9">
    <location>
        <begin position="221"/>
        <end position="242"/>
    </location>
</feature>
<dbReference type="CDD" id="cd17346">
    <property type="entry name" value="MFS_DtpA_like"/>
    <property type="match status" value="1"/>
</dbReference>
<keyword evidence="11" id="KW-1185">Reference proteome</keyword>
<comment type="subcellular location">
    <subcellularLocation>
        <location evidence="1">Cell membrane</location>
        <topology evidence="1">Multi-pass membrane protein</topology>
    </subcellularLocation>
    <subcellularLocation>
        <location evidence="8">Membrane</location>
        <topology evidence="8">Multi-pass membrane protein</topology>
    </subcellularLocation>
</comment>
<name>A0A7G7GDL5_9BACT</name>
<feature type="transmembrane region" description="Helical" evidence="9">
    <location>
        <begin position="110"/>
        <end position="126"/>
    </location>
</feature>
<keyword evidence="2 8" id="KW-0813">Transport</keyword>
<dbReference type="NCBIfam" id="TIGR00924">
    <property type="entry name" value="yjdL_sub1_fam"/>
    <property type="match status" value="1"/>
</dbReference>
<keyword evidence="5" id="KW-0571">Peptide transport</keyword>
<feature type="transmembrane region" description="Helical" evidence="9">
    <location>
        <begin position="392"/>
        <end position="414"/>
    </location>
</feature>
<feature type="transmembrane region" description="Helical" evidence="9">
    <location>
        <begin position="82"/>
        <end position="104"/>
    </location>
</feature>